<comment type="similarity">
    <text evidence="2">Belongs to the major facilitator superfamily.</text>
</comment>
<evidence type="ECO:0000313" key="10">
    <source>
        <dbReference type="Proteomes" id="UP000199006"/>
    </source>
</evidence>
<feature type="transmembrane region" description="Helical" evidence="7">
    <location>
        <begin position="333"/>
        <end position="355"/>
    </location>
</feature>
<evidence type="ECO:0000256" key="2">
    <source>
        <dbReference type="ARBA" id="ARBA00008335"/>
    </source>
</evidence>
<dbReference type="GO" id="GO:0022857">
    <property type="term" value="F:transmembrane transporter activity"/>
    <property type="evidence" value="ECO:0007669"/>
    <property type="project" value="InterPro"/>
</dbReference>
<feature type="transmembrane region" description="Helical" evidence="7">
    <location>
        <begin position="361"/>
        <end position="380"/>
    </location>
</feature>
<organism evidence="9 10">
    <name type="scientific">Halanaerobium salsuginis</name>
    <dbReference type="NCBI Taxonomy" id="29563"/>
    <lineage>
        <taxon>Bacteria</taxon>
        <taxon>Bacillati</taxon>
        <taxon>Bacillota</taxon>
        <taxon>Clostridia</taxon>
        <taxon>Halanaerobiales</taxon>
        <taxon>Halanaerobiaceae</taxon>
        <taxon>Halanaerobium</taxon>
    </lineage>
</organism>
<gene>
    <name evidence="9" type="ORF">SAMN02983006_02858</name>
</gene>
<dbReference type="InterPro" id="IPR036259">
    <property type="entry name" value="MFS_trans_sf"/>
</dbReference>
<feature type="transmembrane region" description="Helical" evidence="7">
    <location>
        <begin position="127"/>
        <end position="148"/>
    </location>
</feature>
<accession>A0A1I4NAB6</accession>
<keyword evidence="3" id="KW-0813">Transport</keyword>
<dbReference type="OrthoDB" id="9795150at2"/>
<dbReference type="GO" id="GO:0005886">
    <property type="term" value="C:plasma membrane"/>
    <property type="evidence" value="ECO:0007669"/>
    <property type="project" value="UniProtKB-SubCell"/>
</dbReference>
<reference evidence="9 10" key="1">
    <citation type="submission" date="2016-10" db="EMBL/GenBank/DDBJ databases">
        <authorList>
            <person name="de Groot N.N."/>
        </authorList>
    </citation>
    <scope>NUCLEOTIDE SEQUENCE [LARGE SCALE GENOMIC DNA]</scope>
    <source>
        <strain evidence="9 10">ATCC 51327</strain>
    </source>
</reference>
<sequence>MFTLLVIIYLAFISLGLPDSLLGSAWPVIQTDLSVPLSYAGIIAMIIAGGTVISSLFSARVIKKYGTGLVTLVSVTMTALALLGFGLANSFLILVLWAIPLGLGAGSVDAALNNFVALHYQAKHMNWLHCFWGIGATTGPVIMSFWLVRNNNWQLGYLSIAGLQAALVIVLLISLPLWQKALNKLNTPQSNNNQEEAVQTLSLSQVFKIPNSKIILAGFFAYCGLELTTGLWASSYAVNSFAISSEVAAAWVSIYYLGITVGRFLAGFLAIRFSNKQLIKLGLTSIFFGILLLLLPLSSSKIPVALSLIGLGCAPIYPAMLHQTPRLFGKENSQAMMGVQMAFAYIGSTFMPPFFGLIAEYIGIFTLPIFLLILTIIMVISTRKTAVNN</sequence>
<evidence type="ECO:0000256" key="6">
    <source>
        <dbReference type="ARBA" id="ARBA00023136"/>
    </source>
</evidence>
<evidence type="ECO:0000256" key="4">
    <source>
        <dbReference type="ARBA" id="ARBA00022692"/>
    </source>
</evidence>
<feature type="transmembrane region" description="Helical" evidence="7">
    <location>
        <begin position="39"/>
        <end position="57"/>
    </location>
</feature>
<dbReference type="AlphaFoldDB" id="A0A1I4NAB6"/>
<dbReference type="RefSeq" id="WP_089862824.1">
    <property type="nucleotide sequence ID" value="NZ_FOTI01000074.1"/>
</dbReference>
<feature type="transmembrane region" description="Helical" evidence="7">
    <location>
        <begin position="154"/>
        <end position="178"/>
    </location>
</feature>
<dbReference type="InterPro" id="IPR011701">
    <property type="entry name" value="MFS"/>
</dbReference>
<dbReference type="InterPro" id="IPR020846">
    <property type="entry name" value="MFS_dom"/>
</dbReference>
<keyword evidence="5 7" id="KW-1133">Transmembrane helix</keyword>
<dbReference type="Gene3D" id="1.20.1250.20">
    <property type="entry name" value="MFS general substrate transporter like domains"/>
    <property type="match status" value="1"/>
</dbReference>
<feature type="transmembrane region" description="Helical" evidence="7">
    <location>
        <begin position="69"/>
        <end position="88"/>
    </location>
</feature>
<dbReference type="InterPro" id="IPR051788">
    <property type="entry name" value="MFS_Transporter"/>
</dbReference>
<feature type="domain" description="Major facilitator superfamily (MFS) profile" evidence="8">
    <location>
        <begin position="4"/>
        <end position="387"/>
    </location>
</feature>
<dbReference type="Pfam" id="PF07690">
    <property type="entry name" value="MFS_1"/>
    <property type="match status" value="2"/>
</dbReference>
<name>A0A1I4NAB6_9FIRM</name>
<keyword evidence="4 7" id="KW-0812">Transmembrane</keyword>
<dbReference type="PANTHER" id="PTHR23514">
    <property type="entry name" value="BYPASS OF STOP CODON PROTEIN 6"/>
    <property type="match status" value="1"/>
</dbReference>
<dbReference type="STRING" id="29563.SAMN02983006_02858"/>
<feature type="transmembrane region" description="Helical" evidence="7">
    <location>
        <begin position="302"/>
        <end position="321"/>
    </location>
</feature>
<dbReference type="PROSITE" id="PS50850">
    <property type="entry name" value="MFS"/>
    <property type="match status" value="1"/>
</dbReference>
<protein>
    <submittedName>
        <fullName evidence="9">Fucose permease</fullName>
    </submittedName>
</protein>
<evidence type="ECO:0000256" key="3">
    <source>
        <dbReference type="ARBA" id="ARBA00022448"/>
    </source>
</evidence>
<feature type="transmembrane region" description="Helical" evidence="7">
    <location>
        <begin position="94"/>
        <end position="115"/>
    </location>
</feature>
<feature type="transmembrane region" description="Helical" evidence="7">
    <location>
        <begin position="278"/>
        <end position="296"/>
    </location>
</feature>
<evidence type="ECO:0000256" key="7">
    <source>
        <dbReference type="SAM" id="Phobius"/>
    </source>
</evidence>
<proteinExistence type="inferred from homology"/>
<evidence type="ECO:0000313" key="9">
    <source>
        <dbReference type="EMBL" id="SFM12484.1"/>
    </source>
</evidence>
<dbReference type="PANTHER" id="PTHR23514:SF3">
    <property type="entry name" value="BYPASS OF STOP CODON PROTEIN 6"/>
    <property type="match status" value="1"/>
</dbReference>
<evidence type="ECO:0000256" key="1">
    <source>
        <dbReference type="ARBA" id="ARBA00004651"/>
    </source>
</evidence>
<dbReference type="SUPFAM" id="SSF103473">
    <property type="entry name" value="MFS general substrate transporter"/>
    <property type="match status" value="1"/>
</dbReference>
<evidence type="ECO:0000256" key="5">
    <source>
        <dbReference type="ARBA" id="ARBA00022989"/>
    </source>
</evidence>
<dbReference type="Proteomes" id="UP000199006">
    <property type="component" value="Unassembled WGS sequence"/>
</dbReference>
<feature type="transmembrane region" description="Helical" evidence="7">
    <location>
        <begin position="214"/>
        <end position="233"/>
    </location>
</feature>
<keyword evidence="6 7" id="KW-0472">Membrane</keyword>
<feature type="transmembrane region" description="Helical" evidence="7">
    <location>
        <begin position="253"/>
        <end position="271"/>
    </location>
</feature>
<dbReference type="EMBL" id="FOTI01000074">
    <property type="protein sequence ID" value="SFM12484.1"/>
    <property type="molecule type" value="Genomic_DNA"/>
</dbReference>
<keyword evidence="10" id="KW-1185">Reference proteome</keyword>
<comment type="subcellular location">
    <subcellularLocation>
        <location evidence="1">Cell membrane</location>
        <topology evidence="1">Multi-pass membrane protein</topology>
    </subcellularLocation>
</comment>
<evidence type="ECO:0000259" key="8">
    <source>
        <dbReference type="PROSITE" id="PS50850"/>
    </source>
</evidence>